<dbReference type="SUPFAM" id="SSF81606">
    <property type="entry name" value="PP2C-like"/>
    <property type="match status" value="1"/>
</dbReference>
<dbReference type="GO" id="GO:0004722">
    <property type="term" value="F:protein serine/threonine phosphatase activity"/>
    <property type="evidence" value="ECO:0007669"/>
    <property type="project" value="InterPro"/>
</dbReference>
<reference evidence="2" key="1">
    <citation type="submission" date="2020-10" db="EMBL/GenBank/DDBJ databases">
        <authorList>
            <person name="Gilroy R."/>
        </authorList>
    </citation>
    <scope>NUCLEOTIDE SEQUENCE</scope>
    <source>
        <strain evidence="2">17113</strain>
    </source>
</reference>
<dbReference type="EMBL" id="JADINA010000007">
    <property type="protein sequence ID" value="MBO8425854.1"/>
    <property type="molecule type" value="Genomic_DNA"/>
</dbReference>
<evidence type="ECO:0000313" key="2">
    <source>
        <dbReference type="EMBL" id="MBO8425854.1"/>
    </source>
</evidence>
<dbReference type="AlphaFoldDB" id="A0A9D9GV80"/>
<accession>A0A9D9GV80</accession>
<dbReference type="Pfam" id="PF13672">
    <property type="entry name" value="PP2C_2"/>
    <property type="match status" value="1"/>
</dbReference>
<dbReference type="PANTHER" id="PTHR13832">
    <property type="entry name" value="PROTEIN PHOSPHATASE 2C"/>
    <property type="match status" value="1"/>
</dbReference>
<feature type="domain" description="PPM-type phosphatase" evidence="1">
    <location>
        <begin position="7"/>
        <end position="245"/>
    </location>
</feature>
<dbReference type="SMART" id="SM00332">
    <property type="entry name" value="PP2Cc"/>
    <property type="match status" value="1"/>
</dbReference>
<comment type="caution">
    <text evidence="2">The sequence shown here is derived from an EMBL/GenBank/DDBJ whole genome shotgun (WGS) entry which is preliminary data.</text>
</comment>
<evidence type="ECO:0000313" key="3">
    <source>
        <dbReference type="Proteomes" id="UP000823634"/>
    </source>
</evidence>
<dbReference type="Proteomes" id="UP000823634">
    <property type="component" value="Unassembled WGS sequence"/>
</dbReference>
<proteinExistence type="predicted"/>
<dbReference type="PROSITE" id="PS51746">
    <property type="entry name" value="PPM_2"/>
    <property type="match status" value="1"/>
</dbReference>
<dbReference type="SMART" id="SM00331">
    <property type="entry name" value="PP2C_SIG"/>
    <property type="match status" value="1"/>
</dbReference>
<gene>
    <name evidence="2" type="ORF">IAC61_00855</name>
</gene>
<dbReference type="Gene3D" id="3.60.40.10">
    <property type="entry name" value="PPM-type phosphatase domain"/>
    <property type="match status" value="1"/>
</dbReference>
<sequence length="248" mass="27426">MKSYKGAFASLTDVGKVRISNEDQAAALTNSEGEVFLLICDGMGGQNKGDCASKLARDYLVESFLSKRGVPAFLLPFWISRSVKKANKLIYEQGSANPTYKDMGTTCCLALISKSRLYVCNVGDSRAYWLHDGELSQLTQDQTYVDYLYRTGKISKDETAKRPDRHVLLNALGIYPSSSSDIRVYRYQGEKVLLCSDGLYNNLEIEEMRAILLGEERPDEKVASLIEEANASGGSDNIAVAYFEAYGS</sequence>
<dbReference type="InterPro" id="IPR036457">
    <property type="entry name" value="PPM-type-like_dom_sf"/>
</dbReference>
<evidence type="ECO:0000259" key="1">
    <source>
        <dbReference type="PROSITE" id="PS51746"/>
    </source>
</evidence>
<dbReference type="InterPro" id="IPR015655">
    <property type="entry name" value="PP2C"/>
</dbReference>
<reference evidence="2" key="2">
    <citation type="journal article" date="2021" name="PeerJ">
        <title>Extensive microbial diversity within the chicken gut microbiome revealed by metagenomics and culture.</title>
        <authorList>
            <person name="Gilroy R."/>
            <person name="Ravi A."/>
            <person name="Getino M."/>
            <person name="Pursley I."/>
            <person name="Horton D.L."/>
            <person name="Alikhan N.F."/>
            <person name="Baker D."/>
            <person name="Gharbi K."/>
            <person name="Hall N."/>
            <person name="Watson M."/>
            <person name="Adriaenssens E.M."/>
            <person name="Foster-Nyarko E."/>
            <person name="Jarju S."/>
            <person name="Secka A."/>
            <person name="Antonio M."/>
            <person name="Oren A."/>
            <person name="Chaudhuri R.R."/>
            <person name="La Ragione R."/>
            <person name="Hildebrand F."/>
            <person name="Pallen M.J."/>
        </authorList>
    </citation>
    <scope>NUCLEOTIDE SEQUENCE</scope>
    <source>
        <strain evidence="2">17113</strain>
    </source>
</reference>
<organism evidence="2 3">
    <name type="scientific">Candidatus Alloenteromonas pullistercoris</name>
    <dbReference type="NCBI Taxonomy" id="2840785"/>
    <lineage>
        <taxon>Bacteria</taxon>
        <taxon>Bacillati</taxon>
        <taxon>Bacillota</taxon>
        <taxon>Bacillota incertae sedis</taxon>
        <taxon>Candidatus Alloenteromonas</taxon>
    </lineage>
</organism>
<name>A0A9D9GV80_9FIRM</name>
<dbReference type="InterPro" id="IPR001932">
    <property type="entry name" value="PPM-type_phosphatase-like_dom"/>
</dbReference>
<protein>
    <submittedName>
        <fullName evidence="2">Stp1/IreP family PP2C-type Ser/Thr phosphatase</fullName>
    </submittedName>
</protein>
<dbReference type="NCBIfam" id="NF033484">
    <property type="entry name" value="Stp1_PP2C_phos"/>
    <property type="match status" value="1"/>
</dbReference>
<dbReference type="CDD" id="cd00143">
    <property type="entry name" value="PP2Cc"/>
    <property type="match status" value="1"/>
</dbReference>
<dbReference type="PANTHER" id="PTHR13832:SF860">
    <property type="entry name" value="PROTEIN PHOSPHATASE PHPP"/>
    <property type="match status" value="1"/>
</dbReference>